<reference evidence="3" key="1">
    <citation type="submission" date="2016-10" db="EMBL/GenBank/DDBJ databases">
        <authorList>
            <person name="Varghese N."/>
            <person name="Submissions S."/>
        </authorList>
    </citation>
    <scope>NUCLEOTIDE SEQUENCE [LARGE SCALE GENOMIC DNA]</scope>
    <source>
        <strain evidence="3">CGMCC 1.10218</strain>
    </source>
</reference>
<evidence type="ECO:0000313" key="2">
    <source>
        <dbReference type="EMBL" id="SEJ85975.1"/>
    </source>
</evidence>
<name>A0A1H7CJV0_9DEIO</name>
<dbReference type="Proteomes" id="UP000199223">
    <property type="component" value="Unassembled WGS sequence"/>
</dbReference>
<dbReference type="EMBL" id="FNZA01000024">
    <property type="protein sequence ID" value="SEJ85975.1"/>
    <property type="molecule type" value="Genomic_DNA"/>
</dbReference>
<keyword evidence="3" id="KW-1185">Reference proteome</keyword>
<proteinExistence type="predicted"/>
<evidence type="ECO:0000313" key="3">
    <source>
        <dbReference type="Proteomes" id="UP000199223"/>
    </source>
</evidence>
<organism evidence="2 3">
    <name type="scientific">Deinococcus reticulitermitis</name>
    <dbReference type="NCBI Taxonomy" id="856736"/>
    <lineage>
        <taxon>Bacteria</taxon>
        <taxon>Thermotogati</taxon>
        <taxon>Deinococcota</taxon>
        <taxon>Deinococci</taxon>
        <taxon>Deinococcales</taxon>
        <taxon>Deinococcaceae</taxon>
        <taxon>Deinococcus</taxon>
    </lineage>
</organism>
<sequence>MAHASRLRTLLAALTLTFATPAQAQASDPVFAPGQVWILSYSRAEGQVTRALIVGPLVHKEGGMHFYEQELEGEEQDRLHEFWYDPYDSDTEFISVRQTLENYAADEEAIEECVVLKPGASRIGKVLAGRLSTAGEAPAQAFEAYILKGDTTGLERCTLKRVR</sequence>
<dbReference type="AlphaFoldDB" id="A0A1H7CJV0"/>
<evidence type="ECO:0000256" key="1">
    <source>
        <dbReference type="SAM" id="SignalP"/>
    </source>
</evidence>
<accession>A0A1H7CJV0</accession>
<feature type="chain" id="PRO_5011674367" evidence="1">
    <location>
        <begin position="25"/>
        <end position="163"/>
    </location>
</feature>
<protein>
    <submittedName>
        <fullName evidence="2">Uncharacterized protein</fullName>
    </submittedName>
</protein>
<dbReference type="OrthoDB" id="76794at2"/>
<feature type="signal peptide" evidence="1">
    <location>
        <begin position="1"/>
        <end position="24"/>
    </location>
</feature>
<dbReference type="RefSeq" id="WP_092265635.1">
    <property type="nucleotide sequence ID" value="NZ_FNZA01000024.1"/>
</dbReference>
<gene>
    <name evidence="2" type="ORF">SAMN04488058_12424</name>
</gene>
<keyword evidence="1" id="KW-0732">Signal</keyword>